<dbReference type="Gene3D" id="3.30.230.10">
    <property type="match status" value="1"/>
</dbReference>
<dbReference type="GO" id="GO:0005829">
    <property type="term" value="C:cytosol"/>
    <property type="evidence" value="ECO:0007669"/>
    <property type="project" value="TreeGrafter"/>
</dbReference>
<dbReference type="CDD" id="cd01681">
    <property type="entry name" value="aeEF2_snRNP_like_IV"/>
    <property type="match status" value="1"/>
</dbReference>
<dbReference type="PANTHER" id="PTHR42908">
    <property type="entry name" value="TRANSLATION ELONGATION FACTOR-RELATED"/>
    <property type="match status" value="1"/>
</dbReference>
<keyword evidence="1" id="KW-0547">Nucleotide-binding</keyword>
<dbReference type="GO" id="GO:0003746">
    <property type="term" value="F:translation elongation factor activity"/>
    <property type="evidence" value="ECO:0007669"/>
    <property type="project" value="TreeGrafter"/>
</dbReference>
<evidence type="ECO:0000256" key="1">
    <source>
        <dbReference type="ARBA" id="ARBA00022741"/>
    </source>
</evidence>
<sequence length="813" mass="92659">MSSRRKAINFTTIALPFSESALDRVFISKLFSLSEEGTVLKSNVGYLCCDYQNYELNWIQAELHHYNCLEYLFKEPLFQVVDGLILLLDMNIHLHAVVLQQPNSFYTFVLEQILKIVQHHSLQFMIYLNGFENYSTILHPNHVDEFYLNLQRLSDKCGVSLDHIILGSVSLNVGGMPASRFKKLSQIYEKIELSQDHPQSERFTDGLLRKGPFRETLLKKITEILPESCNTQNGNNSSILNYFELPNESLSIMQKMVQNNVEKNKQDDNELILYAFSMIPHPETPRRYLSLCKVLCGKARPGILVTILMINSKGQTEKISKGIQNVAIRKVNSMPSKISVEDNNSSRFYYDHYLNHQEEKEFISHGSICLVAGLDNYILNHALIFTTNSSLNGTLIQHTPSTLENSKTPSIPKSISVHDGIDFAFECPLLLQYPQELSEYIMTEMIREMNTVSFRMHVNEYEEGTLSIQSTNLYLLYQLEKKLQQLFQELNISWRPLSNAQLNHASSDSSVATTMPSTQHSTLFKSSTSIATRETCAAKSPTLLIKSPNKHVRLFVRAEPLSEMDHLQLSLQDCPEGVYHAKKKLFKCHGNVLIEGTKHVQYVNEILDPLFRGFSLAMQQGVLCDSPVVNMKFYLEDATLVSDAIHRGAGQVIVAARRLFKACQLASQPRIIIAQLKVHVIGKHEEILKICNLLSIRHETNVTTMTEMNGWMSLKKCEMSDNHGSSPKQISPIQKQELFHISFIMLVDQYCEMIESHYDLFETIQHFTYVHSFEMVEGDATLEGTPGNQVLSRMRQMKGITSSLALDTYSDKL</sequence>
<dbReference type="AlphaFoldDB" id="A0AA88KNW4"/>
<dbReference type="RefSeq" id="XP_044548710.1">
    <property type="nucleotide sequence ID" value="XM_044694698.1"/>
</dbReference>
<dbReference type="Gene3D" id="2.40.30.10">
    <property type="entry name" value="Translation factors"/>
    <property type="match status" value="1"/>
</dbReference>
<evidence type="ECO:0000313" key="4">
    <source>
        <dbReference type="EMBL" id="KAG2383031.1"/>
    </source>
</evidence>
<gene>
    <name evidence="4" type="ORF">C9374_004998</name>
</gene>
<organism evidence="4 5">
    <name type="scientific">Naegleria lovaniensis</name>
    <name type="common">Amoeba</name>
    <dbReference type="NCBI Taxonomy" id="51637"/>
    <lineage>
        <taxon>Eukaryota</taxon>
        <taxon>Discoba</taxon>
        <taxon>Heterolobosea</taxon>
        <taxon>Tetramitia</taxon>
        <taxon>Eutetramitia</taxon>
        <taxon>Vahlkampfiidae</taxon>
        <taxon>Naegleria</taxon>
    </lineage>
</organism>
<dbReference type="EMBL" id="PYSW02000022">
    <property type="protein sequence ID" value="KAG2383031.1"/>
    <property type="molecule type" value="Genomic_DNA"/>
</dbReference>
<dbReference type="GO" id="GO:1990904">
    <property type="term" value="C:ribonucleoprotein complex"/>
    <property type="evidence" value="ECO:0007669"/>
    <property type="project" value="TreeGrafter"/>
</dbReference>
<dbReference type="SUPFAM" id="SSF54211">
    <property type="entry name" value="Ribosomal protein S5 domain 2-like"/>
    <property type="match status" value="1"/>
</dbReference>
<dbReference type="Pfam" id="PF03764">
    <property type="entry name" value="EFG_IV"/>
    <property type="match status" value="1"/>
</dbReference>
<dbReference type="GO" id="GO:0003924">
    <property type="term" value="F:GTPase activity"/>
    <property type="evidence" value="ECO:0007669"/>
    <property type="project" value="TreeGrafter"/>
</dbReference>
<comment type="caution">
    <text evidence="4">The sequence shown here is derived from an EMBL/GenBank/DDBJ whole genome shotgun (WGS) entry which is preliminary data.</text>
</comment>
<proteinExistence type="predicted"/>
<dbReference type="InterPro" id="IPR005517">
    <property type="entry name" value="Transl_elong_EFG/EF2_IV"/>
</dbReference>
<keyword evidence="5" id="KW-1185">Reference proteome</keyword>
<dbReference type="Proteomes" id="UP000816034">
    <property type="component" value="Unassembled WGS sequence"/>
</dbReference>
<name>A0AA88KNW4_NAELO</name>
<dbReference type="InterPro" id="IPR020568">
    <property type="entry name" value="Ribosomal_Su5_D2-typ_SF"/>
</dbReference>
<evidence type="ECO:0000259" key="3">
    <source>
        <dbReference type="SMART" id="SM00889"/>
    </source>
</evidence>
<dbReference type="SMART" id="SM00889">
    <property type="entry name" value="EFG_IV"/>
    <property type="match status" value="1"/>
</dbReference>
<reference evidence="4 5" key="1">
    <citation type="journal article" date="2018" name="BMC Genomics">
        <title>The genome of Naegleria lovaniensis, the basis for a comparative approach to unravel pathogenicity factors of the human pathogenic amoeba N. fowleri.</title>
        <authorList>
            <person name="Liechti N."/>
            <person name="Schurch N."/>
            <person name="Bruggmann R."/>
            <person name="Wittwer M."/>
        </authorList>
    </citation>
    <scope>NUCLEOTIDE SEQUENCE [LARGE SCALE GENOMIC DNA]</scope>
    <source>
        <strain evidence="4 5">ATCC 30569</strain>
    </source>
</reference>
<keyword evidence="2" id="KW-0342">GTP-binding</keyword>
<feature type="domain" description="Translation elongation factor EFG/EF2" evidence="3">
    <location>
        <begin position="529"/>
        <end position="668"/>
    </location>
</feature>
<evidence type="ECO:0000256" key="2">
    <source>
        <dbReference type="ARBA" id="ARBA00023134"/>
    </source>
</evidence>
<dbReference type="InterPro" id="IPR014721">
    <property type="entry name" value="Ribsml_uS5_D2-typ_fold_subgr"/>
</dbReference>
<dbReference type="GO" id="GO:0005525">
    <property type="term" value="F:GTP binding"/>
    <property type="evidence" value="ECO:0007669"/>
    <property type="project" value="UniProtKB-KW"/>
</dbReference>
<evidence type="ECO:0000313" key="5">
    <source>
        <dbReference type="Proteomes" id="UP000816034"/>
    </source>
</evidence>
<dbReference type="PANTHER" id="PTHR42908:SF3">
    <property type="entry name" value="ELONGATION FACTOR-LIKE GTPASE 1"/>
    <property type="match status" value="1"/>
</dbReference>
<accession>A0AA88KNW4</accession>
<dbReference type="GeneID" id="68097453"/>
<protein>
    <recommendedName>
        <fullName evidence="3">Translation elongation factor EFG/EF2 domain-containing protein</fullName>
    </recommendedName>
</protein>